<dbReference type="Pfam" id="PF18199">
    <property type="entry name" value="Dynein_C"/>
    <property type="match status" value="1"/>
</dbReference>
<dbReference type="InterPro" id="IPR043160">
    <property type="entry name" value="Dynein_C_barrel"/>
</dbReference>
<proteinExistence type="predicted"/>
<name>A0ABV0PYA8_9TELE</name>
<protein>
    <submittedName>
        <fullName evidence="3">Dynein heavy chain 2, axonemal</fullName>
    </submittedName>
</protein>
<sequence>MKRLYQVVTETQFNCCTRPAVYKKLLYSLCFFHSILLERKKFRQMGWNIVYSFNDSDFEVSENLLCLYLDKYDEIPWDALKYLIAGVNYGGHVTDEWDRRLLTAYINDYFCEAAVNQTFYKLSSLPTYYIPRDGPLSRFQEHINTLPPTEHPEVFGQHPNADIASQIAETRTLFDTLLSLQPQDTGAMTAGAKASREETVLELLGDVRSKIPSLIDCESTRTHLQDNPSPLNVVLLQEIQRYNSLLQTIISSLVELEKGIKGFVVMSPSMEETFNCMYDARVPLLWEKAYPSLKPLAAWMRDLCQRVDQFARWAEDVQPPVLFWLSGFTFPNGFLAAVLQSSARQQSISVDTLSWEFIVSTVDDRNLLTPPEDGVYVRGLYLEGAGWDRKNSCLVEAEPMQMVCPFPTIYFKPVENRKKMSKSMYTCPCYYFPVRAGRAGRPSFVVGIELRSGDVAPDHWIKRGTALLLSLDN</sequence>
<reference evidence="3 4" key="1">
    <citation type="submission" date="2021-06" db="EMBL/GenBank/DDBJ databases">
        <authorList>
            <person name="Palmer J.M."/>
        </authorList>
    </citation>
    <scope>NUCLEOTIDE SEQUENCE [LARGE SCALE GENOMIC DNA]</scope>
    <source>
        <strain evidence="3 4">GA_2019</strain>
        <tissue evidence="3">Muscle</tissue>
    </source>
</reference>
<accession>A0ABV0PYA8</accession>
<evidence type="ECO:0000259" key="1">
    <source>
        <dbReference type="Pfam" id="PF18198"/>
    </source>
</evidence>
<dbReference type="Pfam" id="PF18198">
    <property type="entry name" value="AAA_lid_11"/>
    <property type="match status" value="1"/>
</dbReference>
<evidence type="ECO:0000313" key="4">
    <source>
        <dbReference type="Proteomes" id="UP001476798"/>
    </source>
</evidence>
<evidence type="ECO:0000259" key="2">
    <source>
        <dbReference type="Pfam" id="PF18199"/>
    </source>
</evidence>
<evidence type="ECO:0000313" key="3">
    <source>
        <dbReference type="EMBL" id="MEQ2188495.1"/>
    </source>
</evidence>
<feature type="domain" description="Dynein heavy chain AAA lid" evidence="1">
    <location>
        <begin position="22"/>
        <end position="161"/>
    </location>
</feature>
<gene>
    <name evidence="3" type="primary">DNAH2_1</name>
    <name evidence="3" type="ORF">GOODEAATRI_015676</name>
</gene>
<dbReference type="Gene3D" id="3.10.490.20">
    <property type="match status" value="1"/>
</dbReference>
<organism evidence="3 4">
    <name type="scientific">Goodea atripinnis</name>
    <dbReference type="NCBI Taxonomy" id="208336"/>
    <lineage>
        <taxon>Eukaryota</taxon>
        <taxon>Metazoa</taxon>
        <taxon>Chordata</taxon>
        <taxon>Craniata</taxon>
        <taxon>Vertebrata</taxon>
        <taxon>Euteleostomi</taxon>
        <taxon>Actinopterygii</taxon>
        <taxon>Neopterygii</taxon>
        <taxon>Teleostei</taxon>
        <taxon>Neoteleostei</taxon>
        <taxon>Acanthomorphata</taxon>
        <taxon>Ovalentaria</taxon>
        <taxon>Atherinomorphae</taxon>
        <taxon>Cyprinodontiformes</taxon>
        <taxon>Goodeidae</taxon>
        <taxon>Goodea</taxon>
    </lineage>
</organism>
<dbReference type="EMBL" id="JAHRIO010091131">
    <property type="protein sequence ID" value="MEQ2188495.1"/>
    <property type="molecule type" value="Genomic_DNA"/>
</dbReference>
<dbReference type="Gene3D" id="1.10.8.720">
    <property type="entry name" value="Region D6 of dynein motor"/>
    <property type="match status" value="1"/>
</dbReference>
<feature type="domain" description="Dynein heavy chain C-terminal" evidence="2">
    <location>
        <begin position="168"/>
        <end position="469"/>
    </location>
</feature>
<keyword evidence="4" id="KW-1185">Reference proteome</keyword>
<dbReference type="PANTHER" id="PTHR22878:SF68">
    <property type="entry name" value="DYNEIN HEAVY CHAIN 6, AXONEMAL-LIKE"/>
    <property type="match status" value="1"/>
</dbReference>
<dbReference type="InterPro" id="IPR026983">
    <property type="entry name" value="DHC"/>
</dbReference>
<dbReference type="PANTHER" id="PTHR22878">
    <property type="entry name" value="DYNEIN HEAVY CHAIN 6, AXONEMAL-LIKE-RELATED"/>
    <property type="match status" value="1"/>
</dbReference>
<dbReference type="Proteomes" id="UP001476798">
    <property type="component" value="Unassembled WGS sequence"/>
</dbReference>
<comment type="caution">
    <text evidence="3">The sequence shown here is derived from an EMBL/GenBank/DDBJ whole genome shotgun (WGS) entry which is preliminary data.</text>
</comment>
<dbReference type="InterPro" id="IPR041658">
    <property type="entry name" value="AAA_lid_11"/>
</dbReference>
<dbReference type="InterPro" id="IPR041228">
    <property type="entry name" value="Dynein_C"/>
</dbReference>
<dbReference type="Gene3D" id="1.20.1270.280">
    <property type="match status" value="1"/>
</dbReference>
<dbReference type="InterPro" id="IPR042219">
    <property type="entry name" value="AAA_lid_11_sf"/>
</dbReference>